<accession>A0ABW4PX72</accession>
<dbReference type="RefSeq" id="WP_343903726.1">
    <property type="nucleotide sequence ID" value="NZ_BAAAIS010000002.1"/>
</dbReference>
<dbReference type="Gene3D" id="1.10.10.10">
    <property type="entry name" value="Winged helix-like DNA-binding domain superfamily/Winged helix DNA-binding domain"/>
    <property type="match status" value="1"/>
</dbReference>
<reference evidence="3" key="1">
    <citation type="journal article" date="2019" name="Int. J. Syst. Evol. Microbiol.">
        <title>The Global Catalogue of Microorganisms (GCM) 10K type strain sequencing project: providing services to taxonomists for standard genome sequencing and annotation.</title>
        <authorList>
            <consortium name="The Broad Institute Genomics Platform"/>
            <consortium name="The Broad Institute Genome Sequencing Center for Infectious Disease"/>
            <person name="Wu L."/>
            <person name="Ma J."/>
        </authorList>
    </citation>
    <scope>NUCLEOTIDE SEQUENCE [LARGE SCALE GENOMIC DNA]</scope>
    <source>
        <strain evidence="3">JCM 11650</strain>
    </source>
</reference>
<dbReference type="Gene3D" id="3.30.420.40">
    <property type="match status" value="2"/>
</dbReference>
<comment type="caution">
    <text evidence="2">The sequence shown here is derived from an EMBL/GenBank/DDBJ whole genome shotgun (WGS) entry which is preliminary data.</text>
</comment>
<dbReference type="InterPro" id="IPR000600">
    <property type="entry name" value="ROK"/>
</dbReference>
<dbReference type="InterPro" id="IPR036390">
    <property type="entry name" value="WH_DNA-bd_sf"/>
</dbReference>
<dbReference type="Pfam" id="PF00480">
    <property type="entry name" value="ROK"/>
    <property type="match status" value="1"/>
</dbReference>
<protein>
    <submittedName>
        <fullName evidence="2">ROK family protein</fullName>
    </submittedName>
</protein>
<dbReference type="PANTHER" id="PTHR18964:SF149">
    <property type="entry name" value="BIFUNCTIONAL UDP-N-ACETYLGLUCOSAMINE 2-EPIMERASE_N-ACETYLMANNOSAMINE KINASE"/>
    <property type="match status" value="1"/>
</dbReference>
<dbReference type="SUPFAM" id="SSF46785">
    <property type="entry name" value="Winged helix' DNA-binding domain"/>
    <property type="match status" value="1"/>
</dbReference>
<keyword evidence="3" id="KW-1185">Reference proteome</keyword>
<organism evidence="2 3">
    <name type="scientific">Brachybacterium rhamnosum</name>
    <dbReference type="NCBI Taxonomy" id="173361"/>
    <lineage>
        <taxon>Bacteria</taxon>
        <taxon>Bacillati</taxon>
        <taxon>Actinomycetota</taxon>
        <taxon>Actinomycetes</taxon>
        <taxon>Micrococcales</taxon>
        <taxon>Dermabacteraceae</taxon>
        <taxon>Brachybacterium</taxon>
    </lineage>
</organism>
<proteinExistence type="inferred from homology"/>
<name>A0ABW4PX72_9MICO</name>
<dbReference type="InterPro" id="IPR043129">
    <property type="entry name" value="ATPase_NBD"/>
</dbReference>
<evidence type="ECO:0000313" key="3">
    <source>
        <dbReference type="Proteomes" id="UP001597280"/>
    </source>
</evidence>
<dbReference type="PANTHER" id="PTHR18964">
    <property type="entry name" value="ROK (REPRESSOR, ORF, KINASE) FAMILY"/>
    <property type="match status" value="1"/>
</dbReference>
<dbReference type="SUPFAM" id="SSF53067">
    <property type="entry name" value="Actin-like ATPase domain"/>
    <property type="match status" value="2"/>
</dbReference>
<gene>
    <name evidence="2" type="ORF">ACFSDA_04840</name>
</gene>
<evidence type="ECO:0000256" key="1">
    <source>
        <dbReference type="ARBA" id="ARBA00006479"/>
    </source>
</evidence>
<dbReference type="InterPro" id="IPR036388">
    <property type="entry name" value="WH-like_DNA-bd_sf"/>
</dbReference>
<dbReference type="EMBL" id="JBHUFL010000002">
    <property type="protein sequence ID" value="MFD1834400.1"/>
    <property type="molecule type" value="Genomic_DNA"/>
</dbReference>
<sequence length="392" mass="40546">MQSTHLREHNLSAVLRALQAAGEPTSRAGLASLTRLTKPTVSKLVEELIGAGLISEGDPISAGAGRPMVPLRPAAGTLLAIGLEIAADHVSCLGVDLTGSELSRRTVYGRAASAEEAIARAAQLVREVRADAPDLPVVGVVAAVPGRISPDGRLVLSAPNLDWTDVPLVEGLRTHLAPEAGDIVALNDNRLSVLTEIDRRPGESFLYVRGSTGVGGAVVLEGSVLEGTHGWAGELGHTVVEPGGLTCRCGRRGCLEAYISYHALVEQAGLGPEVRIEDLVDELSRSSSRTEVIGVIGRSLGLAIANALNILDLSTVVLSGYLAPIAEEITPVVRETVTAHALAAEAGPISIERSDTTPDPALRGAARAALQPVFDAPGAWISRAATPAGRTA</sequence>
<comment type="similarity">
    <text evidence="1">Belongs to the ROK (NagC/XylR) family.</text>
</comment>
<evidence type="ECO:0000313" key="2">
    <source>
        <dbReference type="EMBL" id="MFD1834400.1"/>
    </source>
</evidence>
<dbReference type="Proteomes" id="UP001597280">
    <property type="component" value="Unassembled WGS sequence"/>
</dbReference>